<evidence type="ECO:0000256" key="7">
    <source>
        <dbReference type="ARBA" id="ARBA00048576"/>
    </source>
</evidence>
<dbReference type="Pfam" id="PF00765">
    <property type="entry name" value="Autoind_synth"/>
    <property type="match status" value="1"/>
</dbReference>
<dbReference type="RefSeq" id="WP_047291800.1">
    <property type="nucleotide sequence ID" value="NZ_NRSS01000004.1"/>
</dbReference>
<sequence>MDYLSGRYDQLTTVKRQRLAQYRYQVFVERLGWQLSTPDDFEFDQFDHSGTHYIVAQEQDGNIKGCARLLPTTQPYLLSEVFTALLGDQPAPCGDDIWELSRFTSLDLDAEGGKNEQVMSDENTVGLFMATLEYARTCGVSHLVSVSPIAIGRLLKRGGIDYKWLAPPQVLDNRTLGACYITVQ</sequence>
<evidence type="ECO:0000256" key="6">
    <source>
        <dbReference type="ARBA" id="ARBA00022929"/>
    </source>
</evidence>
<evidence type="ECO:0000256" key="8">
    <source>
        <dbReference type="PROSITE-ProRule" id="PRU00533"/>
    </source>
</evidence>
<dbReference type="PANTHER" id="PTHR39322">
    <property type="entry name" value="ACYL-HOMOSERINE-LACTONE SYNTHASE"/>
    <property type="match status" value="1"/>
</dbReference>
<keyword evidence="3 8" id="KW-0673">Quorum sensing</keyword>
<organism evidence="10 11">
    <name type="scientific">Pseudomonas moraviensis</name>
    <dbReference type="NCBI Taxonomy" id="321662"/>
    <lineage>
        <taxon>Bacteria</taxon>
        <taxon>Pseudomonadati</taxon>
        <taxon>Pseudomonadota</taxon>
        <taxon>Gammaproteobacteria</taxon>
        <taxon>Pseudomonadales</taxon>
        <taxon>Pseudomonadaceae</taxon>
        <taxon>Pseudomonas</taxon>
    </lineage>
</organism>
<evidence type="ECO:0000256" key="1">
    <source>
        <dbReference type="ARBA" id="ARBA00012340"/>
    </source>
</evidence>
<dbReference type="Gene3D" id="3.40.630.30">
    <property type="match status" value="1"/>
</dbReference>
<comment type="similarity">
    <text evidence="8 9">Belongs to the autoinducer synthase family.</text>
</comment>
<dbReference type="Proteomes" id="UP000217830">
    <property type="component" value="Unassembled WGS sequence"/>
</dbReference>
<evidence type="ECO:0000256" key="9">
    <source>
        <dbReference type="RuleBase" id="RU361135"/>
    </source>
</evidence>
<evidence type="ECO:0000313" key="10">
    <source>
        <dbReference type="EMBL" id="PAW55408.1"/>
    </source>
</evidence>
<name>A0A2A2PIL7_9PSED</name>
<dbReference type="PANTHER" id="PTHR39322:SF1">
    <property type="entry name" value="ISOVALERYL-HOMOSERINE LACTONE SYNTHASE"/>
    <property type="match status" value="1"/>
</dbReference>
<dbReference type="EMBL" id="NRST01000001">
    <property type="protein sequence ID" value="PAW55408.1"/>
    <property type="molecule type" value="Genomic_DNA"/>
</dbReference>
<evidence type="ECO:0000256" key="2">
    <source>
        <dbReference type="ARBA" id="ARBA00018768"/>
    </source>
</evidence>
<dbReference type="GO" id="GO:0061579">
    <property type="term" value="F:N-acyl homoserine lactone synthase activity"/>
    <property type="evidence" value="ECO:0007669"/>
    <property type="project" value="UniProtKB-UniRule"/>
</dbReference>
<dbReference type="GO" id="GO:0009372">
    <property type="term" value="P:quorum sensing"/>
    <property type="evidence" value="ECO:0007669"/>
    <property type="project" value="UniProtKB-UniRule"/>
</dbReference>
<evidence type="ECO:0000256" key="5">
    <source>
        <dbReference type="ARBA" id="ARBA00022691"/>
    </source>
</evidence>
<dbReference type="InterPro" id="IPR018311">
    <property type="entry name" value="Autoind_synth_CS"/>
</dbReference>
<dbReference type="InterPro" id="IPR001690">
    <property type="entry name" value="Autoind_synthase"/>
</dbReference>
<dbReference type="AlphaFoldDB" id="A0A2A2PIL7"/>
<evidence type="ECO:0000256" key="3">
    <source>
        <dbReference type="ARBA" id="ARBA00022654"/>
    </source>
</evidence>
<reference evidence="10 11" key="1">
    <citation type="submission" date="2017-08" db="EMBL/GenBank/DDBJ databases">
        <title>Draft Genome Sequence of Pseudomonas moraviensis TYU6, isolated from Taxus cuspidata by using PacBio Single-Molecule Real-Time Technology.</title>
        <authorList>
            <person name="Baek K.-H."/>
            <person name="Mishra A.K."/>
        </authorList>
    </citation>
    <scope>NUCLEOTIDE SEQUENCE [LARGE SCALE GENOMIC DNA]</scope>
    <source>
        <strain evidence="10 11">TYU6</strain>
    </source>
</reference>
<dbReference type="PROSITE" id="PS00949">
    <property type="entry name" value="AUTOINDUCER_SYNTH_1"/>
    <property type="match status" value="1"/>
</dbReference>
<comment type="catalytic activity">
    <reaction evidence="7 9">
        <text>a fatty acyl-[ACP] + S-adenosyl-L-methionine = an N-acyl-L-homoserine lactone + S-methyl-5'-thioadenosine + holo-[ACP] + H(+)</text>
        <dbReference type="Rhea" id="RHEA:10096"/>
        <dbReference type="Rhea" id="RHEA-COMP:9685"/>
        <dbReference type="Rhea" id="RHEA-COMP:14125"/>
        <dbReference type="ChEBI" id="CHEBI:15378"/>
        <dbReference type="ChEBI" id="CHEBI:17509"/>
        <dbReference type="ChEBI" id="CHEBI:55474"/>
        <dbReference type="ChEBI" id="CHEBI:59789"/>
        <dbReference type="ChEBI" id="CHEBI:64479"/>
        <dbReference type="ChEBI" id="CHEBI:138651"/>
        <dbReference type="EC" id="2.3.1.184"/>
    </reaction>
</comment>
<dbReference type="PRINTS" id="PR01549">
    <property type="entry name" value="AUTOINDCRSYN"/>
</dbReference>
<keyword evidence="5 9" id="KW-0949">S-adenosyl-L-methionine</keyword>
<dbReference type="GO" id="GO:0007165">
    <property type="term" value="P:signal transduction"/>
    <property type="evidence" value="ECO:0007669"/>
    <property type="project" value="TreeGrafter"/>
</dbReference>
<keyword evidence="4 9" id="KW-0808">Transferase</keyword>
<protein>
    <recommendedName>
        <fullName evidence="2 9">Acyl-homoserine-lactone synthase</fullName>
        <ecNumber evidence="1 9">2.3.1.184</ecNumber>
    </recommendedName>
    <alternativeName>
        <fullName evidence="9">Autoinducer synthesis protein</fullName>
    </alternativeName>
</protein>
<keyword evidence="6 8" id="KW-0071">Autoinducer synthesis</keyword>
<dbReference type="EC" id="2.3.1.184" evidence="1 9"/>
<evidence type="ECO:0000313" key="11">
    <source>
        <dbReference type="Proteomes" id="UP000217830"/>
    </source>
</evidence>
<dbReference type="SUPFAM" id="SSF55729">
    <property type="entry name" value="Acyl-CoA N-acyltransferases (Nat)"/>
    <property type="match status" value="1"/>
</dbReference>
<proteinExistence type="inferred from homology"/>
<comment type="caution">
    <text evidence="10">The sequence shown here is derived from an EMBL/GenBank/DDBJ whole genome shotgun (WGS) entry which is preliminary data.</text>
</comment>
<keyword evidence="11" id="KW-1185">Reference proteome</keyword>
<dbReference type="InterPro" id="IPR016181">
    <property type="entry name" value="Acyl_CoA_acyltransferase"/>
</dbReference>
<dbReference type="PROSITE" id="PS51187">
    <property type="entry name" value="AUTOINDUCER_SYNTH_2"/>
    <property type="match status" value="1"/>
</dbReference>
<evidence type="ECO:0000256" key="4">
    <source>
        <dbReference type="ARBA" id="ARBA00022679"/>
    </source>
</evidence>
<accession>A0A2A2PIL7</accession>
<gene>
    <name evidence="10" type="ORF">CKQ80_08845</name>
</gene>